<evidence type="ECO:0000313" key="5">
    <source>
        <dbReference type="EMBL" id="PTB36486.1"/>
    </source>
</evidence>
<reference evidence="5 6" key="1">
    <citation type="submission" date="2016-07" db="EMBL/GenBank/DDBJ databases">
        <title>Multiple horizontal gene transfer events from other fungi enriched the ability of initially mycotrophic Trichoderma (Ascomycota) to feed on dead plant biomass.</title>
        <authorList>
            <consortium name="DOE Joint Genome Institute"/>
            <person name="Aerts A."/>
            <person name="Atanasova L."/>
            <person name="Chenthamara K."/>
            <person name="Zhang J."/>
            <person name="Grujic M."/>
            <person name="Henrissat B."/>
            <person name="Kuo A."/>
            <person name="Salamov A."/>
            <person name="Lipzen A."/>
            <person name="Labutti K."/>
            <person name="Barry K."/>
            <person name="Miao Y."/>
            <person name="Rahimi M.J."/>
            <person name="Shen Q."/>
            <person name="Grigoriev I.V."/>
            <person name="Kubicek C.P."/>
            <person name="Druzhinina I.S."/>
        </authorList>
    </citation>
    <scope>NUCLEOTIDE SEQUENCE [LARGE SCALE GENOMIC DNA]</scope>
    <source>
        <strain evidence="5 6">CBS 433.97</strain>
    </source>
</reference>
<dbReference type="Pfam" id="PF00172">
    <property type="entry name" value="Zn_clus"/>
    <property type="match status" value="1"/>
</dbReference>
<organism evidence="5 6">
    <name type="scientific">Trichoderma asperellum (strain ATCC 204424 / CBS 433.97 / NBRC 101777)</name>
    <dbReference type="NCBI Taxonomy" id="1042311"/>
    <lineage>
        <taxon>Eukaryota</taxon>
        <taxon>Fungi</taxon>
        <taxon>Dikarya</taxon>
        <taxon>Ascomycota</taxon>
        <taxon>Pezizomycotina</taxon>
        <taxon>Sordariomycetes</taxon>
        <taxon>Hypocreomycetidae</taxon>
        <taxon>Hypocreales</taxon>
        <taxon>Hypocreaceae</taxon>
        <taxon>Trichoderma</taxon>
    </lineage>
</organism>
<dbReference type="CDD" id="cd00067">
    <property type="entry name" value="GAL4"/>
    <property type="match status" value="1"/>
</dbReference>
<dbReference type="PANTHER" id="PTHR47655">
    <property type="entry name" value="QUINIC ACID UTILIZATION ACTIVATOR"/>
    <property type="match status" value="1"/>
</dbReference>
<dbReference type="Gene3D" id="4.10.240.10">
    <property type="entry name" value="Zn(2)-C6 fungal-type DNA-binding domain"/>
    <property type="match status" value="1"/>
</dbReference>
<dbReference type="InterPro" id="IPR052783">
    <property type="entry name" value="Metabolic/Drug-Res_Regulator"/>
</dbReference>
<dbReference type="AlphaFoldDB" id="A0A2T3YVC5"/>
<dbReference type="PROSITE" id="PS50048">
    <property type="entry name" value="ZN2_CY6_FUNGAL_2"/>
    <property type="match status" value="1"/>
</dbReference>
<dbReference type="CDD" id="cd12148">
    <property type="entry name" value="fungal_TF_MHR"/>
    <property type="match status" value="1"/>
</dbReference>
<proteinExistence type="predicted"/>
<evidence type="ECO:0000256" key="1">
    <source>
        <dbReference type="ARBA" id="ARBA00022723"/>
    </source>
</evidence>
<dbReference type="STRING" id="1042311.A0A2T3YVC5"/>
<feature type="region of interest" description="Disordered" evidence="3">
    <location>
        <begin position="1"/>
        <end position="26"/>
    </location>
</feature>
<dbReference type="GO" id="GO:0000981">
    <property type="term" value="F:DNA-binding transcription factor activity, RNA polymerase II-specific"/>
    <property type="evidence" value="ECO:0007669"/>
    <property type="project" value="InterPro"/>
</dbReference>
<dbReference type="InterPro" id="IPR001138">
    <property type="entry name" value="Zn2Cys6_DnaBD"/>
</dbReference>
<keyword evidence="2" id="KW-0539">Nucleus</keyword>
<name>A0A2T3YVC5_TRIA4</name>
<dbReference type="GO" id="GO:0006351">
    <property type="term" value="P:DNA-templated transcription"/>
    <property type="evidence" value="ECO:0007669"/>
    <property type="project" value="InterPro"/>
</dbReference>
<sequence length="728" mass="79504">MPPQKRSKDESDPARKPDKTTTETKRRRVSLACDACRTARERCDGGRPHCGRCVSQRRSCSYTPASKKRGIQSGYLRAIELSLAWLLERSPDNEEALHQLLVKDDGKDGADILMSKGKSANKLHKRWSKCRVHKQLESLLCQGGAPKLEASNTEDSETDDDTVAEDTNLIGIPSASPHMEDAGAFDQAFSLKEPKSIKERAIKLPSNYRHLLNIYFSYTHCWFPILDREEIFAIATICESQAGSVSDYTRENSITSSILAVLWSAIAVAAFQDAHSSAPLISEGAVSPTEIFSIARSLIPQEEDHFDVSGIRAILLHAIVLIGRENMLATSLITGKAMRLISYLRIVNGDAQKPALDKLAAACNLIEVLTSICIGQPSRILDIRNFPLADLSNLGFTDFFSPAYGFGRLSLNPESARPQIPPLSALDQLSRFAQILSTHAAEKLHPDDPGKAITVGDLVSSLDPQFSFCNSVIAGEATPMVPSAFLIQAMFLAATVELVPGQRSSLTSNFLEVVESSISNFGACGTPPIIVALFSLIQQKSIIDEMLTSDTNRWNFALNAIKTVWLPDGAAKNAISPKSSTAGNSWGGISGLEPLSRDNPMSYRSEDYREAPTRSFRQGFGLFPAETHIPSSGHVYMENQHKYSPAQPPPNLGMRFLPTSIGPMQPVNRIVQSGESQPNSVDYETILEELGNIDYADSSIDVDPQFMMNLGFAPGCTLEELFHADSGA</sequence>
<dbReference type="InterPro" id="IPR007219">
    <property type="entry name" value="XnlR_reg_dom"/>
</dbReference>
<dbReference type="SUPFAM" id="SSF57701">
    <property type="entry name" value="Zn2/Cys6 DNA-binding domain"/>
    <property type="match status" value="1"/>
</dbReference>
<dbReference type="GO" id="GO:0003677">
    <property type="term" value="F:DNA binding"/>
    <property type="evidence" value="ECO:0007669"/>
    <property type="project" value="InterPro"/>
</dbReference>
<dbReference type="EMBL" id="KZ679270">
    <property type="protein sequence ID" value="PTB36486.1"/>
    <property type="molecule type" value="Genomic_DNA"/>
</dbReference>
<keyword evidence="1" id="KW-0479">Metal-binding</keyword>
<keyword evidence="6" id="KW-1185">Reference proteome</keyword>
<feature type="domain" description="Zn(2)-C6 fungal-type" evidence="4">
    <location>
        <begin position="32"/>
        <end position="62"/>
    </location>
</feature>
<dbReference type="GO" id="GO:0045944">
    <property type="term" value="P:positive regulation of transcription by RNA polymerase II"/>
    <property type="evidence" value="ECO:0007669"/>
    <property type="project" value="TreeGrafter"/>
</dbReference>
<evidence type="ECO:0000256" key="3">
    <source>
        <dbReference type="SAM" id="MobiDB-lite"/>
    </source>
</evidence>
<feature type="compositionally biased region" description="Basic and acidic residues" evidence="3">
    <location>
        <begin position="1"/>
        <end position="24"/>
    </location>
</feature>
<dbReference type="PROSITE" id="PS00463">
    <property type="entry name" value="ZN2_CY6_FUNGAL_1"/>
    <property type="match status" value="1"/>
</dbReference>
<dbReference type="Proteomes" id="UP000240493">
    <property type="component" value="Unassembled WGS sequence"/>
</dbReference>
<dbReference type="Pfam" id="PF04082">
    <property type="entry name" value="Fungal_trans"/>
    <property type="match status" value="1"/>
</dbReference>
<dbReference type="OrthoDB" id="3364175at2759"/>
<evidence type="ECO:0000313" key="6">
    <source>
        <dbReference type="Proteomes" id="UP000240493"/>
    </source>
</evidence>
<accession>A0A2T3YVC5</accession>
<dbReference type="SMART" id="SM00066">
    <property type="entry name" value="GAL4"/>
    <property type="match status" value="1"/>
</dbReference>
<evidence type="ECO:0000259" key="4">
    <source>
        <dbReference type="PROSITE" id="PS50048"/>
    </source>
</evidence>
<protein>
    <recommendedName>
        <fullName evidence="4">Zn(2)-C6 fungal-type domain-containing protein</fullName>
    </recommendedName>
</protein>
<dbReference type="PANTHER" id="PTHR47655:SF2">
    <property type="entry name" value="QUINIC ACID UTILIZATION ACTIVATOR"/>
    <property type="match status" value="1"/>
</dbReference>
<dbReference type="GO" id="GO:0008270">
    <property type="term" value="F:zinc ion binding"/>
    <property type="evidence" value="ECO:0007669"/>
    <property type="project" value="InterPro"/>
</dbReference>
<gene>
    <name evidence="5" type="ORF">M441DRAFT_61955</name>
</gene>
<evidence type="ECO:0000256" key="2">
    <source>
        <dbReference type="ARBA" id="ARBA00023242"/>
    </source>
</evidence>
<dbReference type="InterPro" id="IPR036864">
    <property type="entry name" value="Zn2-C6_fun-type_DNA-bd_sf"/>
</dbReference>